<dbReference type="Proteomes" id="UP000182977">
    <property type="component" value="Chromosome I"/>
</dbReference>
<name>A0A1H2JUE5_9ACTN</name>
<dbReference type="PRINTS" id="PR00081">
    <property type="entry name" value="GDHRDH"/>
</dbReference>
<protein>
    <submittedName>
        <fullName evidence="3">Short-chain dehydrogenase</fullName>
    </submittedName>
</protein>
<dbReference type="GO" id="GO:0008202">
    <property type="term" value="P:steroid metabolic process"/>
    <property type="evidence" value="ECO:0007669"/>
    <property type="project" value="TreeGrafter"/>
</dbReference>
<dbReference type="SMART" id="SM00822">
    <property type="entry name" value="PKS_KR"/>
    <property type="match status" value="1"/>
</dbReference>
<dbReference type="PANTHER" id="PTHR43313">
    <property type="entry name" value="SHORT-CHAIN DEHYDROGENASE/REDUCTASE FAMILY 9C"/>
    <property type="match status" value="1"/>
</dbReference>
<keyword evidence="4" id="KW-1185">Reference proteome</keyword>
<dbReference type="RefSeq" id="WP_046769925.1">
    <property type="nucleotide sequence ID" value="NZ_LBMC01000013.1"/>
</dbReference>
<evidence type="ECO:0000313" key="4">
    <source>
        <dbReference type="Proteomes" id="UP000182977"/>
    </source>
</evidence>
<dbReference type="EMBL" id="LT629791">
    <property type="protein sequence ID" value="SDU59791.1"/>
    <property type="molecule type" value="Genomic_DNA"/>
</dbReference>
<dbReference type="InterPro" id="IPR057326">
    <property type="entry name" value="KR_dom"/>
</dbReference>
<evidence type="ECO:0000256" key="1">
    <source>
        <dbReference type="RuleBase" id="RU000363"/>
    </source>
</evidence>
<dbReference type="GO" id="GO:0016491">
    <property type="term" value="F:oxidoreductase activity"/>
    <property type="evidence" value="ECO:0007669"/>
    <property type="project" value="TreeGrafter"/>
</dbReference>
<dbReference type="STRING" id="419479.SAMN04488563_3068"/>
<organism evidence="3 4">
    <name type="scientific">Jiangella alkaliphila</name>
    <dbReference type="NCBI Taxonomy" id="419479"/>
    <lineage>
        <taxon>Bacteria</taxon>
        <taxon>Bacillati</taxon>
        <taxon>Actinomycetota</taxon>
        <taxon>Actinomycetes</taxon>
        <taxon>Jiangellales</taxon>
        <taxon>Jiangellaceae</taxon>
        <taxon>Jiangella</taxon>
    </lineage>
</organism>
<feature type="domain" description="Ketoreductase" evidence="2">
    <location>
        <begin position="7"/>
        <end position="186"/>
    </location>
</feature>
<dbReference type="SUPFAM" id="SSF51735">
    <property type="entry name" value="NAD(P)-binding Rossmann-fold domains"/>
    <property type="match status" value="1"/>
</dbReference>
<evidence type="ECO:0000313" key="3">
    <source>
        <dbReference type="EMBL" id="SDU59791.1"/>
    </source>
</evidence>
<gene>
    <name evidence="3" type="ORF">SAMN04488563_3068</name>
</gene>
<evidence type="ECO:0000259" key="2">
    <source>
        <dbReference type="SMART" id="SM00822"/>
    </source>
</evidence>
<dbReference type="AlphaFoldDB" id="A0A1H2JUE5"/>
<sequence>MSLPRSRSVVVTGASTGIGRATVAALVAKGMHVWPTVRREADADGLRDEFGAAVTPLLADLTDDAAVAAAGKKVCAAGPLHGLVNNAGAALTGPLEHLPLDVLRRQLDINLVGQLAVTQAMLPALRVARGRGERARIVMIGSVGGRIASPMIGPYHAAKFGLAGLSGSLRAELAPWGIGVVLLEPGSIATPIWDRALRSADEVFAAMPPEAQRYEKQVRAARADAERTAARGIPPARVAEVVVRSLTRRNPAPRRMIGRDAQLVGVLTRLLPHRAIFRLTAAR</sequence>
<dbReference type="PRINTS" id="PR00080">
    <property type="entry name" value="SDRFAMILY"/>
</dbReference>
<dbReference type="PANTHER" id="PTHR43313:SF1">
    <property type="entry name" value="3BETA-HYDROXYSTEROID DEHYDROGENASE DHS-16"/>
    <property type="match status" value="1"/>
</dbReference>
<accession>A0A1H2JUE5</accession>
<dbReference type="OrthoDB" id="3178062at2"/>
<dbReference type="InterPro" id="IPR036291">
    <property type="entry name" value="NAD(P)-bd_dom_sf"/>
</dbReference>
<reference evidence="4" key="1">
    <citation type="submission" date="2016-10" db="EMBL/GenBank/DDBJ databases">
        <authorList>
            <person name="Varghese N."/>
            <person name="Submissions S."/>
        </authorList>
    </citation>
    <scope>NUCLEOTIDE SEQUENCE [LARGE SCALE GENOMIC DNA]</scope>
    <source>
        <strain evidence="4">DSM 45079</strain>
    </source>
</reference>
<comment type="similarity">
    <text evidence="1">Belongs to the short-chain dehydrogenases/reductases (SDR) family.</text>
</comment>
<proteinExistence type="inferred from homology"/>
<dbReference type="InterPro" id="IPR002347">
    <property type="entry name" value="SDR_fam"/>
</dbReference>
<dbReference type="Pfam" id="PF00106">
    <property type="entry name" value="adh_short"/>
    <property type="match status" value="1"/>
</dbReference>
<dbReference type="Gene3D" id="3.40.50.720">
    <property type="entry name" value="NAD(P)-binding Rossmann-like Domain"/>
    <property type="match status" value="1"/>
</dbReference>